<dbReference type="AlphaFoldDB" id="A0AAW2Z379"/>
<dbReference type="GO" id="GO:0000160">
    <property type="term" value="P:phosphorelay signal transduction system"/>
    <property type="evidence" value="ECO:0007669"/>
    <property type="project" value="InterPro"/>
</dbReference>
<dbReference type="PANTHER" id="PTHR44591">
    <property type="entry name" value="STRESS RESPONSE REGULATOR PROTEIN 1"/>
    <property type="match status" value="1"/>
</dbReference>
<dbReference type="InterPro" id="IPR001789">
    <property type="entry name" value="Sig_transdc_resp-reg_receiver"/>
</dbReference>
<dbReference type="EMBL" id="JAOPGA020000984">
    <property type="protein sequence ID" value="KAL0483732.1"/>
    <property type="molecule type" value="Genomic_DNA"/>
</dbReference>
<dbReference type="InterPro" id="IPR011006">
    <property type="entry name" value="CheY-like_superfamily"/>
</dbReference>
<dbReference type="PROSITE" id="PS50110">
    <property type="entry name" value="RESPONSE_REGULATORY"/>
    <property type="match status" value="1"/>
</dbReference>
<keyword evidence="1 2" id="KW-0597">Phosphoprotein</keyword>
<comment type="caution">
    <text evidence="4">The sequence shown here is derived from an EMBL/GenBank/DDBJ whole genome shotgun (WGS) entry which is preliminary data.</text>
</comment>
<name>A0AAW2Z379_9EUKA</name>
<keyword evidence="5" id="KW-1185">Reference proteome</keyword>
<evidence type="ECO:0000313" key="5">
    <source>
        <dbReference type="Proteomes" id="UP001431209"/>
    </source>
</evidence>
<proteinExistence type="predicted"/>
<sequence>MIPITTCTTNLVVQVSQSVHIISRKEIILAEDNEIIRTLFSRLLENMGYTVFTFKDGLELVDYMQNSKYTKETIPIIITDYIMPKVNGVEAAKRVRNIFSGAKIIMMTSETSIQEEDYEKYVNVLLTKPVGKKQLEDVIQTLTYK</sequence>
<accession>A0AAW2Z379</accession>
<organism evidence="4 5">
    <name type="scientific">Acrasis kona</name>
    <dbReference type="NCBI Taxonomy" id="1008807"/>
    <lineage>
        <taxon>Eukaryota</taxon>
        <taxon>Discoba</taxon>
        <taxon>Heterolobosea</taxon>
        <taxon>Tetramitia</taxon>
        <taxon>Eutetramitia</taxon>
        <taxon>Acrasidae</taxon>
        <taxon>Acrasis</taxon>
    </lineage>
</organism>
<dbReference type="SUPFAM" id="SSF52172">
    <property type="entry name" value="CheY-like"/>
    <property type="match status" value="1"/>
</dbReference>
<evidence type="ECO:0000313" key="4">
    <source>
        <dbReference type="EMBL" id="KAL0483732.1"/>
    </source>
</evidence>
<dbReference type="PANTHER" id="PTHR44591:SF3">
    <property type="entry name" value="RESPONSE REGULATORY DOMAIN-CONTAINING PROTEIN"/>
    <property type="match status" value="1"/>
</dbReference>
<dbReference type="Pfam" id="PF00072">
    <property type="entry name" value="Response_reg"/>
    <property type="match status" value="1"/>
</dbReference>
<evidence type="ECO:0000259" key="3">
    <source>
        <dbReference type="PROSITE" id="PS50110"/>
    </source>
</evidence>
<dbReference type="SMART" id="SM00448">
    <property type="entry name" value="REC"/>
    <property type="match status" value="1"/>
</dbReference>
<reference evidence="4 5" key="1">
    <citation type="submission" date="2024-03" db="EMBL/GenBank/DDBJ databases">
        <title>The Acrasis kona genome and developmental transcriptomes reveal deep origins of eukaryotic multicellular pathways.</title>
        <authorList>
            <person name="Sheikh S."/>
            <person name="Fu C.-J."/>
            <person name="Brown M.W."/>
            <person name="Baldauf S.L."/>
        </authorList>
    </citation>
    <scope>NUCLEOTIDE SEQUENCE [LARGE SCALE GENOMIC DNA]</scope>
    <source>
        <strain evidence="4 5">ATCC MYA-3509</strain>
    </source>
</reference>
<dbReference type="CDD" id="cd17546">
    <property type="entry name" value="REC_hyHK_CKI1_RcsC-like"/>
    <property type="match status" value="1"/>
</dbReference>
<dbReference type="Gene3D" id="3.40.50.2300">
    <property type="match status" value="1"/>
</dbReference>
<evidence type="ECO:0000256" key="2">
    <source>
        <dbReference type="PROSITE-ProRule" id="PRU00169"/>
    </source>
</evidence>
<gene>
    <name evidence="4" type="ORF">AKO1_014000</name>
</gene>
<dbReference type="InterPro" id="IPR050595">
    <property type="entry name" value="Bact_response_regulator"/>
</dbReference>
<feature type="modified residue" description="4-aspartylphosphate" evidence="2">
    <location>
        <position position="80"/>
    </location>
</feature>
<protein>
    <recommendedName>
        <fullName evidence="3">Response regulatory domain-containing protein</fullName>
    </recommendedName>
</protein>
<evidence type="ECO:0000256" key="1">
    <source>
        <dbReference type="ARBA" id="ARBA00022553"/>
    </source>
</evidence>
<dbReference type="Proteomes" id="UP001431209">
    <property type="component" value="Unassembled WGS sequence"/>
</dbReference>
<feature type="domain" description="Response regulatory" evidence="3">
    <location>
        <begin position="26"/>
        <end position="143"/>
    </location>
</feature>